<evidence type="ECO:0000313" key="2">
    <source>
        <dbReference type="Proteomes" id="UP000707206"/>
    </source>
</evidence>
<keyword evidence="2" id="KW-1185">Reference proteome</keyword>
<sequence length="49" mass="5326">MATMVFADKQKGRIDDMGLSKVLDVEKGVILILQMPSLLKNQLKLAAPG</sequence>
<proteinExistence type="predicted"/>
<accession>A0A967B071</accession>
<protein>
    <submittedName>
        <fullName evidence="1">Uncharacterized protein</fullName>
    </submittedName>
</protein>
<reference evidence="1" key="2">
    <citation type="submission" date="2020-03" db="EMBL/GenBank/DDBJ databases">
        <title>Flavobacteriaceae bacterium strain TP-CH-4, a member of the family Flavobacteriaceae isolated from a deep-sea seamount.</title>
        <authorList>
            <person name="Zhang D.-C."/>
        </authorList>
    </citation>
    <scope>NUCLEOTIDE SEQUENCE</scope>
    <source>
        <strain evidence="1">TP-CH-4</strain>
    </source>
</reference>
<name>A0A967B071_9FLAO</name>
<gene>
    <name evidence="1" type="ORF">FK220_010260</name>
</gene>
<comment type="caution">
    <text evidence="1">The sequence shown here is derived from an EMBL/GenBank/DDBJ whole genome shotgun (WGS) entry which is preliminary data.</text>
</comment>
<dbReference type="AlphaFoldDB" id="A0A967B071"/>
<evidence type="ECO:0000313" key="1">
    <source>
        <dbReference type="EMBL" id="NHF59726.1"/>
    </source>
</evidence>
<dbReference type="EMBL" id="VIKU02000002">
    <property type="protein sequence ID" value="NHF59726.1"/>
    <property type="molecule type" value="Genomic_DNA"/>
</dbReference>
<reference evidence="1" key="1">
    <citation type="submission" date="2019-07" db="EMBL/GenBank/DDBJ databases">
        <authorList>
            <person name="De-Chao Zhang Q."/>
        </authorList>
    </citation>
    <scope>NUCLEOTIDE SEQUENCE</scope>
    <source>
        <strain evidence="1">TP-CH-4</strain>
    </source>
</reference>
<dbReference type="RefSeq" id="WP_166204859.1">
    <property type="nucleotide sequence ID" value="NZ_VIKU02000002.1"/>
</dbReference>
<organism evidence="1 2">
    <name type="scientific">Pelagihabitans pacificus</name>
    <dbReference type="NCBI Taxonomy" id="2696054"/>
    <lineage>
        <taxon>Bacteria</taxon>
        <taxon>Pseudomonadati</taxon>
        <taxon>Bacteroidota</taxon>
        <taxon>Flavobacteriia</taxon>
        <taxon>Flavobacteriales</taxon>
        <taxon>Flavobacteriaceae</taxon>
        <taxon>Pelagihabitans</taxon>
    </lineage>
</organism>
<dbReference type="Proteomes" id="UP000707206">
    <property type="component" value="Unassembled WGS sequence"/>
</dbReference>